<protein>
    <submittedName>
        <fullName evidence="1">Uncharacterized protein</fullName>
    </submittedName>
</protein>
<sequence length="237" mass="27639">MVWIVPPAPSKNSRSVCIMGVVNAFPTEPDTPLPPPDHTMETLYQATLQKTKSLRAMGYTVVEMWECEWKSKVCASPEIQAFLSSLYMVLPLNPRDAFFWETYWCCFTLLQSGRTQGEEVRDVDVTSEYPWLKKYEISKALDVGYRILRIHEVYHFPEDQRVKGLFAAYVNTWLKIKQESGRFPARTWDEEDQLNMLHKRSEYVDKYQEREVIALDPTLIAKNPGRKMTAKLKLNSF</sequence>
<dbReference type="Proteomes" id="UP000225706">
    <property type="component" value="Unassembled WGS sequence"/>
</dbReference>
<dbReference type="EMBL" id="LSMT01002975">
    <property type="protein sequence ID" value="PFX11277.1"/>
    <property type="molecule type" value="Genomic_DNA"/>
</dbReference>
<accession>A0A2B4R4H2</accession>
<keyword evidence="2" id="KW-1185">Reference proteome</keyword>
<dbReference type="AlphaFoldDB" id="A0A2B4R4H2"/>
<organism evidence="1 2">
    <name type="scientific">Stylophora pistillata</name>
    <name type="common">Smooth cauliflower coral</name>
    <dbReference type="NCBI Taxonomy" id="50429"/>
    <lineage>
        <taxon>Eukaryota</taxon>
        <taxon>Metazoa</taxon>
        <taxon>Cnidaria</taxon>
        <taxon>Anthozoa</taxon>
        <taxon>Hexacorallia</taxon>
        <taxon>Scleractinia</taxon>
        <taxon>Astrocoeniina</taxon>
        <taxon>Pocilloporidae</taxon>
        <taxon>Stylophora</taxon>
    </lineage>
</organism>
<dbReference type="SUPFAM" id="SSF56672">
    <property type="entry name" value="DNA/RNA polymerases"/>
    <property type="match status" value="1"/>
</dbReference>
<comment type="caution">
    <text evidence="1">The sequence shown here is derived from an EMBL/GenBank/DDBJ whole genome shotgun (WGS) entry which is preliminary data.</text>
</comment>
<reference evidence="2" key="1">
    <citation type="journal article" date="2017" name="bioRxiv">
        <title>Comparative analysis of the genomes of Stylophora pistillata and Acropora digitifera provides evidence for extensive differences between species of corals.</title>
        <authorList>
            <person name="Voolstra C.R."/>
            <person name="Li Y."/>
            <person name="Liew Y.J."/>
            <person name="Baumgarten S."/>
            <person name="Zoccola D."/>
            <person name="Flot J.-F."/>
            <person name="Tambutte S."/>
            <person name="Allemand D."/>
            <person name="Aranda M."/>
        </authorList>
    </citation>
    <scope>NUCLEOTIDE SEQUENCE [LARGE SCALE GENOMIC DNA]</scope>
</reference>
<dbReference type="PANTHER" id="PTHR33568">
    <property type="entry name" value="DNA POLYMERASE"/>
    <property type="match status" value="1"/>
</dbReference>
<name>A0A2B4R4H2_STYPI</name>
<proteinExistence type="predicted"/>
<gene>
    <name evidence="1" type="ORF">AWC38_SpisGene25093</name>
</gene>
<evidence type="ECO:0000313" key="1">
    <source>
        <dbReference type="EMBL" id="PFX11277.1"/>
    </source>
</evidence>
<dbReference type="InterPro" id="IPR043502">
    <property type="entry name" value="DNA/RNA_pol_sf"/>
</dbReference>
<evidence type="ECO:0000313" key="2">
    <source>
        <dbReference type="Proteomes" id="UP000225706"/>
    </source>
</evidence>
<dbReference type="PANTHER" id="PTHR33568:SF3">
    <property type="entry name" value="DNA-DIRECTED DNA POLYMERASE"/>
    <property type="match status" value="1"/>
</dbReference>